<accession>A0A1U9K9U2</accession>
<evidence type="ECO:0000313" key="4">
    <source>
        <dbReference type="Proteomes" id="UP000188603"/>
    </source>
</evidence>
<feature type="domain" description="LysM" evidence="2">
    <location>
        <begin position="32"/>
        <end position="82"/>
    </location>
</feature>
<dbReference type="KEGG" id="ntr:B0W44_14635"/>
<sequence>MKTLAMSVGSIFFLLFVSSTYLSEPADETEPIEVVINEGDTLWQIAQKYYGESRDIRAVIEEIKVYNELNDATIRPGDTLLLPR</sequence>
<dbReference type="STRING" id="1471761.B0W44_14635"/>
<organism evidence="3 4">
    <name type="scientific">Novibacillus thermophilus</name>
    <dbReference type="NCBI Taxonomy" id="1471761"/>
    <lineage>
        <taxon>Bacteria</taxon>
        <taxon>Bacillati</taxon>
        <taxon>Bacillota</taxon>
        <taxon>Bacilli</taxon>
        <taxon>Bacillales</taxon>
        <taxon>Thermoactinomycetaceae</taxon>
        <taxon>Novibacillus</taxon>
    </lineage>
</organism>
<feature type="signal peptide" evidence="1">
    <location>
        <begin position="1"/>
        <end position="22"/>
    </location>
</feature>
<dbReference type="SMART" id="SM00257">
    <property type="entry name" value="LysM"/>
    <property type="match status" value="1"/>
</dbReference>
<dbReference type="EMBL" id="CP019699">
    <property type="protein sequence ID" value="AQS56798.1"/>
    <property type="molecule type" value="Genomic_DNA"/>
</dbReference>
<keyword evidence="1" id="KW-0732">Signal</keyword>
<evidence type="ECO:0000259" key="2">
    <source>
        <dbReference type="PROSITE" id="PS51782"/>
    </source>
</evidence>
<dbReference type="RefSeq" id="WP_169835608.1">
    <property type="nucleotide sequence ID" value="NZ_CP019699.1"/>
</dbReference>
<proteinExistence type="predicted"/>
<dbReference type="Proteomes" id="UP000188603">
    <property type="component" value="Chromosome"/>
</dbReference>
<evidence type="ECO:0000256" key="1">
    <source>
        <dbReference type="SAM" id="SignalP"/>
    </source>
</evidence>
<dbReference type="Gene3D" id="3.10.350.10">
    <property type="entry name" value="LysM domain"/>
    <property type="match status" value="1"/>
</dbReference>
<reference evidence="3 4" key="1">
    <citation type="journal article" date="2015" name="Int. J. Syst. Evol. Microbiol.">
        <title>Novibacillus thermophilus gen. nov., sp. nov., a Gram-staining-negative and moderately thermophilic member of the family Thermoactinomycetaceae.</title>
        <authorList>
            <person name="Yang G."/>
            <person name="Chen J."/>
            <person name="Zhou S."/>
        </authorList>
    </citation>
    <scope>NUCLEOTIDE SEQUENCE [LARGE SCALE GENOMIC DNA]</scope>
    <source>
        <strain evidence="3 4">SG-1</strain>
    </source>
</reference>
<protein>
    <recommendedName>
        <fullName evidence="2">LysM domain-containing protein</fullName>
    </recommendedName>
</protein>
<name>A0A1U9K9U2_9BACL</name>
<evidence type="ECO:0000313" key="3">
    <source>
        <dbReference type="EMBL" id="AQS56798.1"/>
    </source>
</evidence>
<dbReference type="InterPro" id="IPR018392">
    <property type="entry name" value="LysM"/>
</dbReference>
<dbReference type="InterPro" id="IPR036779">
    <property type="entry name" value="LysM_dom_sf"/>
</dbReference>
<dbReference type="AlphaFoldDB" id="A0A1U9K9U2"/>
<dbReference type="SUPFAM" id="SSF54106">
    <property type="entry name" value="LysM domain"/>
    <property type="match status" value="1"/>
</dbReference>
<gene>
    <name evidence="3" type="ORF">B0W44_14635</name>
</gene>
<dbReference type="PROSITE" id="PS51782">
    <property type="entry name" value="LYSM"/>
    <property type="match status" value="1"/>
</dbReference>
<feature type="chain" id="PRO_5039431439" description="LysM domain-containing protein" evidence="1">
    <location>
        <begin position="23"/>
        <end position="84"/>
    </location>
</feature>
<keyword evidence="4" id="KW-1185">Reference proteome</keyword>
<dbReference type="CDD" id="cd00118">
    <property type="entry name" value="LysM"/>
    <property type="match status" value="1"/>
</dbReference>
<dbReference type="Pfam" id="PF01476">
    <property type="entry name" value="LysM"/>
    <property type="match status" value="1"/>
</dbReference>